<dbReference type="RefSeq" id="WP_166505812.1">
    <property type="nucleotide sequence ID" value="NZ_LN650648.1"/>
</dbReference>
<dbReference type="InterPro" id="IPR036390">
    <property type="entry name" value="WH_DNA-bd_sf"/>
</dbReference>
<sequence length="297" mass="33939">MNLIHLRSFYNTVKFKSISKAAKMLHLSQPGLSMQIQSLENTLGVCLLNRGRRGVELTEEGKIVYDYADAILALEDNIHLSLKKLEERNTDLNIGSCRSMGDYALPCTLYTFKQIYSDINISMHIDSTFSIIKKIQDMTLNLGIIQESSVPNDLECVSILSDELVLVASPDSTYNKISIDDIYNIPIVMREDSSATRLNLENILRKNGLDVDKLNIIFSFNSPEAIKQSVVSGRGLSFVPKITIRQELRNQTLKKVDVKELDTKFNYYISYRKNHKFSKSEEIFMKFITSKSRCFCY</sequence>
<dbReference type="Proteomes" id="UP000245695">
    <property type="component" value="Chromosome 1"/>
</dbReference>
<dbReference type="EMBL" id="LN650648">
    <property type="protein sequence ID" value="CEI73611.1"/>
    <property type="molecule type" value="Genomic_DNA"/>
</dbReference>
<dbReference type="PROSITE" id="PS50931">
    <property type="entry name" value="HTH_LYSR"/>
    <property type="match status" value="1"/>
</dbReference>
<dbReference type="Gene3D" id="3.40.190.290">
    <property type="match status" value="1"/>
</dbReference>
<dbReference type="Gene3D" id="1.10.10.10">
    <property type="entry name" value="Winged helix-like DNA-binding domain superfamily/Winged helix DNA-binding domain"/>
    <property type="match status" value="1"/>
</dbReference>
<dbReference type="PANTHER" id="PTHR30126:SF64">
    <property type="entry name" value="HTH-TYPE TRANSCRIPTIONAL REGULATOR CITR"/>
    <property type="match status" value="1"/>
</dbReference>
<proteinExistence type="inferred from homology"/>
<evidence type="ECO:0000313" key="6">
    <source>
        <dbReference type="EMBL" id="CEI73611.1"/>
    </source>
</evidence>
<name>A0A2P2BTC3_9FIRM</name>
<keyword evidence="2" id="KW-0805">Transcription regulation</keyword>
<evidence type="ECO:0000256" key="2">
    <source>
        <dbReference type="ARBA" id="ARBA00023015"/>
    </source>
</evidence>
<gene>
    <name evidence="6" type="ORF">FRIFI_2083</name>
</gene>
<comment type="similarity">
    <text evidence="1">Belongs to the LysR transcriptional regulatory family.</text>
</comment>
<evidence type="ECO:0000256" key="1">
    <source>
        <dbReference type="ARBA" id="ARBA00009437"/>
    </source>
</evidence>
<dbReference type="PANTHER" id="PTHR30126">
    <property type="entry name" value="HTH-TYPE TRANSCRIPTIONAL REGULATOR"/>
    <property type="match status" value="1"/>
</dbReference>
<organism evidence="6 7">
    <name type="scientific">Romboutsia hominis</name>
    <dbReference type="NCBI Taxonomy" id="1507512"/>
    <lineage>
        <taxon>Bacteria</taxon>
        <taxon>Bacillati</taxon>
        <taxon>Bacillota</taxon>
        <taxon>Clostridia</taxon>
        <taxon>Peptostreptococcales</taxon>
        <taxon>Peptostreptococcaceae</taxon>
        <taxon>Romboutsia</taxon>
    </lineage>
</organism>
<feature type="domain" description="HTH lysR-type" evidence="5">
    <location>
        <begin position="1"/>
        <end position="58"/>
    </location>
</feature>
<evidence type="ECO:0000256" key="3">
    <source>
        <dbReference type="ARBA" id="ARBA00023125"/>
    </source>
</evidence>
<keyword evidence="7" id="KW-1185">Reference proteome</keyword>
<protein>
    <submittedName>
        <fullName evidence="6">Transcriptional regulators, LysR</fullName>
    </submittedName>
</protein>
<keyword evidence="4" id="KW-0804">Transcription</keyword>
<dbReference type="SUPFAM" id="SSF46785">
    <property type="entry name" value="Winged helix' DNA-binding domain"/>
    <property type="match status" value="1"/>
</dbReference>
<dbReference type="InterPro" id="IPR000847">
    <property type="entry name" value="LysR_HTH_N"/>
</dbReference>
<dbReference type="InterPro" id="IPR036388">
    <property type="entry name" value="WH-like_DNA-bd_sf"/>
</dbReference>
<keyword evidence="3" id="KW-0238">DNA-binding</keyword>
<reference evidence="6 7" key="1">
    <citation type="submission" date="2014-09" db="EMBL/GenBank/DDBJ databases">
        <authorList>
            <person name="Hornung B.V."/>
        </authorList>
    </citation>
    <scope>NUCLEOTIDE SEQUENCE [LARGE SCALE GENOMIC DNA]</scope>
    <source>
        <strain evidence="6 7">FRIFI</strain>
    </source>
</reference>
<dbReference type="GO" id="GO:0003700">
    <property type="term" value="F:DNA-binding transcription factor activity"/>
    <property type="evidence" value="ECO:0007669"/>
    <property type="project" value="InterPro"/>
</dbReference>
<evidence type="ECO:0000313" key="7">
    <source>
        <dbReference type="Proteomes" id="UP000245695"/>
    </source>
</evidence>
<dbReference type="AlphaFoldDB" id="A0A2P2BTC3"/>
<evidence type="ECO:0000259" key="5">
    <source>
        <dbReference type="PROSITE" id="PS50931"/>
    </source>
</evidence>
<evidence type="ECO:0000256" key="4">
    <source>
        <dbReference type="ARBA" id="ARBA00023163"/>
    </source>
</evidence>
<dbReference type="GO" id="GO:0000976">
    <property type="term" value="F:transcription cis-regulatory region binding"/>
    <property type="evidence" value="ECO:0007669"/>
    <property type="project" value="TreeGrafter"/>
</dbReference>
<dbReference type="KEGG" id="rhom:FRIFI_2083"/>
<accession>A0A2P2BTC3</accession>
<dbReference type="InterPro" id="IPR005119">
    <property type="entry name" value="LysR_subst-bd"/>
</dbReference>
<dbReference type="Pfam" id="PF00126">
    <property type="entry name" value="HTH_1"/>
    <property type="match status" value="1"/>
</dbReference>
<dbReference type="Pfam" id="PF03466">
    <property type="entry name" value="LysR_substrate"/>
    <property type="match status" value="1"/>
</dbReference>
<dbReference type="FunFam" id="1.10.10.10:FF:000001">
    <property type="entry name" value="LysR family transcriptional regulator"/>
    <property type="match status" value="1"/>
</dbReference>
<dbReference type="PRINTS" id="PR00039">
    <property type="entry name" value="HTHLYSR"/>
</dbReference>
<dbReference type="SUPFAM" id="SSF53850">
    <property type="entry name" value="Periplasmic binding protein-like II"/>
    <property type="match status" value="1"/>
</dbReference>